<keyword evidence="3" id="KW-0328">Glycosyltransferase</keyword>
<dbReference type="InterPro" id="IPR001296">
    <property type="entry name" value="Glyco_trans_1"/>
</dbReference>
<sequence>MKLIINTSNIVIGGGIQVSLSFLEALISHPENEYHIFLSPKISEQLDKSTFQGNFKFYKIPISPSSLLKGFKTRKKLSLLESQINPDLVFTVFGPAYWNPKSLHVSGFANGWCYTPNSIAFNYLPRLARIKSRFLITIKNYFIKKSDFLIVETDTAKKNIISHLKIKEDKIFVVGNTFHQVFESHDNIEWNAIIEKSKCYKLLVLSSFYPHKNLLILNKVVEILREKSHNKFKFFLTIPDDKFNEAFPENDMIENLGPQNIQDCPGLYKSVDALFLPTLLETFTANYPEAMVMRKPILTSDLDFARELCGDAALYFNPLSVSDITEKIMDLEGDESLKIRLVTAGDKRLKEFETAESRTNKYLEIFKKLKA</sequence>
<keyword evidence="1 3" id="KW-0808">Transferase</keyword>
<keyword evidence="4" id="KW-1185">Reference proteome</keyword>
<evidence type="ECO:0000313" key="3">
    <source>
        <dbReference type="EMBL" id="MFD2790513.1"/>
    </source>
</evidence>
<dbReference type="PANTHER" id="PTHR46401">
    <property type="entry name" value="GLYCOSYLTRANSFERASE WBBK-RELATED"/>
    <property type="match status" value="1"/>
</dbReference>
<dbReference type="Gene3D" id="3.40.50.2000">
    <property type="entry name" value="Glycogen Phosphorylase B"/>
    <property type="match status" value="2"/>
</dbReference>
<comment type="caution">
    <text evidence="3">The sequence shown here is derived from an EMBL/GenBank/DDBJ whole genome shotgun (WGS) entry which is preliminary data.</text>
</comment>
<dbReference type="RefSeq" id="WP_251806781.1">
    <property type="nucleotide sequence ID" value="NZ_CP166679.1"/>
</dbReference>
<dbReference type="EMBL" id="JBHUOK010000030">
    <property type="protein sequence ID" value="MFD2790513.1"/>
    <property type="molecule type" value="Genomic_DNA"/>
</dbReference>
<dbReference type="PANTHER" id="PTHR46401:SF2">
    <property type="entry name" value="GLYCOSYLTRANSFERASE WBBK-RELATED"/>
    <property type="match status" value="1"/>
</dbReference>
<name>A0ABW5VFN6_9FLAO</name>
<dbReference type="EC" id="2.4.-.-" evidence="3"/>
<evidence type="ECO:0000256" key="1">
    <source>
        <dbReference type="ARBA" id="ARBA00022679"/>
    </source>
</evidence>
<dbReference type="SUPFAM" id="SSF53756">
    <property type="entry name" value="UDP-Glycosyltransferase/glycogen phosphorylase"/>
    <property type="match status" value="1"/>
</dbReference>
<evidence type="ECO:0000313" key="4">
    <source>
        <dbReference type="Proteomes" id="UP001597532"/>
    </source>
</evidence>
<proteinExistence type="predicted"/>
<dbReference type="GO" id="GO:0016757">
    <property type="term" value="F:glycosyltransferase activity"/>
    <property type="evidence" value="ECO:0007669"/>
    <property type="project" value="UniProtKB-KW"/>
</dbReference>
<accession>A0ABW5VFN6</accession>
<protein>
    <submittedName>
        <fullName evidence="3">Glycosyltransferase</fullName>
        <ecNumber evidence="3">2.4.-.-</ecNumber>
    </submittedName>
</protein>
<organism evidence="3 4">
    <name type="scientific">Arenibacter antarcticus</name>
    <dbReference type="NCBI Taxonomy" id="2040469"/>
    <lineage>
        <taxon>Bacteria</taxon>
        <taxon>Pseudomonadati</taxon>
        <taxon>Bacteroidota</taxon>
        <taxon>Flavobacteriia</taxon>
        <taxon>Flavobacteriales</taxon>
        <taxon>Flavobacteriaceae</taxon>
        <taxon>Arenibacter</taxon>
    </lineage>
</organism>
<dbReference type="Proteomes" id="UP001597532">
    <property type="component" value="Unassembled WGS sequence"/>
</dbReference>
<evidence type="ECO:0000259" key="2">
    <source>
        <dbReference type="Pfam" id="PF00534"/>
    </source>
</evidence>
<feature type="domain" description="Glycosyl transferase family 1" evidence="2">
    <location>
        <begin position="197"/>
        <end position="347"/>
    </location>
</feature>
<reference evidence="4" key="1">
    <citation type="journal article" date="2019" name="Int. J. Syst. Evol. Microbiol.">
        <title>The Global Catalogue of Microorganisms (GCM) 10K type strain sequencing project: providing services to taxonomists for standard genome sequencing and annotation.</title>
        <authorList>
            <consortium name="The Broad Institute Genomics Platform"/>
            <consortium name="The Broad Institute Genome Sequencing Center for Infectious Disease"/>
            <person name="Wu L."/>
            <person name="Ma J."/>
        </authorList>
    </citation>
    <scope>NUCLEOTIDE SEQUENCE [LARGE SCALE GENOMIC DNA]</scope>
    <source>
        <strain evidence="4">KCTC 52924</strain>
    </source>
</reference>
<dbReference type="Pfam" id="PF00534">
    <property type="entry name" value="Glycos_transf_1"/>
    <property type="match status" value="1"/>
</dbReference>
<gene>
    <name evidence="3" type="ORF">ACFS1K_12135</name>
</gene>